<reference evidence="1" key="1">
    <citation type="submission" date="2018-01" db="EMBL/GenBank/DDBJ databases">
        <title>An insight into the sialome of Amazonian anophelines.</title>
        <authorList>
            <person name="Ribeiro J.M."/>
            <person name="Scarpassa V."/>
            <person name="Calvo E."/>
        </authorList>
    </citation>
    <scope>NUCLEOTIDE SEQUENCE</scope>
</reference>
<protein>
    <submittedName>
        <fullName evidence="1">Putative secreted protein</fullName>
    </submittedName>
</protein>
<accession>A0A2M4DHV2</accession>
<sequence>MICFLLFLPLASTAYWKKRDKLLQQRAGETKQITWRRQNLNCVSVVREKGQTDMMDKWKFCGMDLVKVGSERELAKHKISQCQRAPFRVLQHRCSVICEIN</sequence>
<name>A0A2M4DHV2_ANODA</name>
<dbReference type="AlphaFoldDB" id="A0A2M4DHV2"/>
<organism evidence="1">
    <name type="scientific">Anopheles darlingi</name>
    <name type="common">Mosquito</name>
    <dbReference type="NCBI Taxonomy" id="43151"/>
    <lineage>
        <taxon>Eukaryota</taxon>
        <taxon>Metazoa</taxon>
        <taxon>Ecdysozoa</taxon>
        <taxon>Arthropoda</taxon>
        <taxon>Hexapoda</taxon>
        <taxon>Insecta</taxon>
        <taxon>Pterygota</taxon>
        <taxon>Neoptera</taxon>
        <taxon>Endopterygota</taxon>
        <taxon>Diptera</taxon>
        <taxon>Nematocera</taxon>
        <taxon>Culicoidea</taxon>
        <taxon>Culicidae</taxon>
        <taxon>Anophelinae</taxon>
        <taxon>Anopheles</taxon>
    </lineage>
</organism>
<evidence type="ECO:0000313" key="1">
    <source>
        <dbReference type="EMBL" id="MBW77144.1"/>
    </source>
</evidence>
<proteinExistence type="predicted"/>
<dbReference type="EMBL" id="GGFL01012966">
    <property type="protein sequence ID" value="MBW77144.1"/>
    <property type="molecule type" value="Transcribed_RNA"/>
</dbReference>